<keyword evidence="4 7" id="KW-0812">Transmembrane</keyword>
<comment type="subcellular location">
    <subcellularLocation>
        <location evidence="1">Cell membrane</location>
        <topology evidence="1">Multi-pass membrane protein</topology>
    </subcellularLocation>
</comment>
<feature type="transmembrane region" description="Helical" evidence="7">
    <location>
        <begin position="81"/>
        <end position="101"/>
    </location>
</feature>
<reference evidence="10" key="1">
    <citation type="journal article" date="2019" name="Int. J. Syst. Evol. Microbiol.">
        <title>The Global Catalogue of Microorganisms (GCM) 10K type strain sequencing project: providing services to taxonomists for standard genome sequencing and annotation.</title>
        <authorList>
            <consortium name="The Broad Institute Genomics Platform"/>
            <consortium name="The Broad Institute Genome Sequencing Center for Infectious Disease"/>
            <person name="Wu L."/>
            <person name="Ma J."/>
        </authorList>
    </citation>
    <scope>NUCLEOTIDE SEQUENCE [LARGE SCALE GENOMIC DNA]</scope>
    <source>
        <strain evidence="10">CCUG 56698</strain>
    </source>
</reference>
<dbReference type="Gene3D" id="1.20.1250.20">
    <property type="entry name" value="MFS general substrate transporter like domains"/>
    <property type="match status" value="2"/>
</dbReference>
<feature type="transmembrane region" description="Helical" evidence="7">
    <location>
        <begin position="150"/>
        <end position="172"/>
    </location>
</feature>
<name>A0ABW2SL74_9ACTO</name>
<protein>
    <submittedName>
        <fullName evidence="9">MFS transporter</fullName>
    </submittedName>
</protein>
<dbReference type="PANTHER" id="PTHR23517">
    <property type="entry name" value="RESISTANCE PROTEIN MDTM, PUTATIVE-RELATED-RELATED"/>
    <property type="match status" value="1"/>
</dbReference>
<feature type="transmembrane region" description="Helical" evidence="7">
    <location>
        <begin position="297"/>
        <end position="314"/>
    </location>
</feature>
<dbReference type="InterPro" id="IPR011701">
    <property type="entry name" value="MFS"/>
</dbReference>
<feature type="transmembrane region" description="Helical" evidence="7">
    <location>
        <begin position="20"/>
        <end position="44"/>
    </location>
</feature>
<dbReference type="InterPro" id="IPR020846">
    <property type="entry name" value="MFS_dom"/>
</dbReference>
<evidence type="ECO:0000313" key="10">
    <source>
        <dbReference type="Proteomes" id="UP001596527"/>
    </source>
</evidence>
<dbReference type="RefSeq" id="WP_291500850.1">
    <property type="nucleotide sequence ID" value="NZ_JBHTEF010000001.1"/>
</dbReference>
<evidence type="ECO:0000256" key="2">
    <source>
        <dbReference type="ARBA" id="ARBA00022448"/>
    </source>
</evidence>
<gene>
    <name evidence="9" type="ORF">ACFQWG_05375</name>
</gene>
<dbReference type="Proteomes" id="UP001596527">
    <property type="component" value="Unassembled WGS sequence"/>
</dbReference>
<keyword evidence="2" id="KW-0813">Transport</keyword>
<feature type="transmembrane region" description="Helical" evidence="7">
    <location>
        <begin position="178"/>
        <end position="197"/>
    </location>
</feature>
<evidence type="ECO:0000313" key="9">
    <source>
        <dbReference type="EMBL" id="MFC7580640.1"/>
    </source>
</evidence>
<feature type="transmembrane region" description="Helical" evidence="7">
    <location>
        <begin position="107"/>
        <end position="129"/>
    </location>
</feature>
<dbReference type="InterPro" id="IPR050171">
    <property type="entry name" value="MFS_Transporters"/>
</dbReference>
<evidence type="ECO:0000256" key="5">
    <source>
        <dbReference type="ARBA" id="ARBA00022989"/>
    </source>
</evidence>
<dbReference type="InterPro" id="IPR036259">
    <property type="entry name" value="MFS_trans_sf"/>
</dbReference>
<evidence type="ECO:0000256" key="7">
    <source>
        <dbReference type="SAM" id="Phobius"/>
    </source>
</evidence>
<dbReference type="PANTHER" id="PTHR23517:SF3">
    <property type="entry name" value="INTEGRAL MEMBRANE TRANSPORT PROTEIN"/>
    <property type="match status" value="1"/>
</dbReference>
<feature type="transmembrane region" description="Helical" evidence="7">
    <location>
        <begin position="233"/>
        <end position="253"/>
    </location>
</feature>
<dbReference type="SUPFAM" id="SSF103473">
    <property type="entry name" value="MFS general substrate transporter"/>
    <property type="match status" value="1"/>
</dbReference>
<keyword evidence="5 7" id="KW-1133">Transmembrane helix</keyword>
<dbReference type="CDD" id="cd17325">
    <property type="entry name" value="MFS_MdtG_SLC18_like"/>
    <property type="match status" value="1"/>
</dbReference>
<feature type="transmembrane region" description="Helical" evidence="7">
    <location>
        <begin position="320"/>
        <end position="344"/>
    </location>
</feature>
<evidence type="ECO:0000259" key="8">
    <source>
        <dbReference type="PROSITE" id="PS50850"/>
    </source>
</evidence>
<evidence type="ECO:0000256" key="1">
    <source>
        <dbReference type="ARBA" id="ARBA00004651"/>
    </source>
</evidence>
<proteinExistence type="predicted"/>
<keyword evidence="10" id="KW-1185">Reference proteome</keyword>
<dbReference type="PROSITE" id="PS50850">
    <property type="entry name" value="MFS"/>
    <property type="match status" value="1"/>
</dbReference>
<evidence type="ECO:0000256" key="4">
    <source>
        <dbReference type="ARBA" id="ARBA00022692"/>
    </source>
</evidence>
<feature type="transmembrane region" description="Helical" evidence="7">
    <location>
        <begin position="50"/>
        <end position="69"/>
    </location>
</feature>
<sequence length="423" mass="43842">MTARPDRPRSPVAQLALPVYVPSLIWSTGSGALAPVMVLAALSLGLTESGASLVAAVSGLAGVLTGPWVGRWITRVGDRAAFVIGTALAVVSLAGALVTLAHPGVAWSQVLYVAAIAALSVSANIWSLARQSYVAESVPVSWRARGLSMLGGMLRMGQVFGPGIGSLALALWSYPGAFWLQIATTVVALGFVLAFVLPSPELLESAAEAPSSEAPSEAPAPPWRERADARATVLLAVGVILLTIVRANRAVIVPLWGHQLGISEHMISLTFSASAVLDAAVFYPVGKVTDVRGRRWALVPTMVIMGAGFIGLAMWQTTVGFVVCACLIGLGNGFGAGIVMTMGADLSPDVGRSRFLGLWQSVQQAGMTAGPFLVSALVQAFGVGVSAWATGALSLFGVVWFLATVPHAYARLGIDDRGRPLAR</sequence>
<keyword evidence="6 7" id="KW-0472">Membrane</keyword>
<organism evidence="9 10">
    <name type="scientific">Schaalia naturae</name>
    <dbReference type="NCBI Taxonomy" id="635203"/>
    <lineage>
        <taxon>Bacteria</taxon>
        <taxon>Bacillati</taxon>
        <taxon>Actinomycetota</taxon>
        <taxon>Actinomycetes</taxon>
        <taxon>Actinomycetales</taxon>
        <taxon>Actinomycetaceae</taxon>
        <taxon>Schaalia</taxon>
    </lineage>
</organism>
<dbReference type="EMBL" id="JBHTEF010000001">
    <property type="protein sequence ID" value="MFC7580640.1"/>
    <property type="molecule type" value="Genomic_DNA"/>
</dbReference>
<comment type="caution">
    <text evidence="9">The sequence shown here is derived from an EMBL/GenBank/DDBJ whole genome shotgun (WGS) entry which is preliminary data.</text>
</comment>
<dbReference type="Pfam" id="PF07690">
    <property type="entry name" value="MFS_1"/>
    <property type="match status" value="2"/>
</dbReference>
<evidence type="ECO:0000256" key="6">
    <source>
        <dbReference type="ARBA" id="ARBA00023136"/>
    </source>
</evidence>
<accession>A0ABW2SL74</accession>
<feature type="domain" description="Major facilitator superfamily (MFS) profile" evidence="8">
    <location>
        <begin position="15"/>
        <end position="409"/>
    </location>
</feature>
<evidence type="ECO:0000256" key="3">
    <source>
        <dbReference type="ARBA" id="ARBA00022475"/>
    </source>
</evidence>
<keyword evidence="3" id="KW-1003">Cell membrane</keyword>